<gene>
    <name evidence="2" type="ORF">BDA99DRAFT_533379</name>
</gene>
<evidence type="ECO:0000313" key="2">
    <source>
        <dbReference type="EMBL" id="KAI9274768.1"/>
    </source>
</evidence>
<accession>A0AAD5KLR0</accession>
<dbReference type="EMBL" id="JAIXMP010000004">
    <property type="protein sequence ID" value="KAI9274768.1"/>
    <property type="molecule type" value="Genomic_DNA"/>
</dbReference>
<dbReference type="PANTHER" id="PTHR38926:SF5">
    <property type="entry name" value="F-BOX AND LEUCINE-RICH REPEAT PROTEIN 6"/>
    <property type="match status" value="1"/>
</dbReference>
<dbReference type="InterPro" id="IPR036047">
    <property type="entry name" value="F-box-like_dom_sf"/>
</dbReference>
<proteinExistence type="predicted"/>
<evidence type="ECO:0000256" key="1">
    <source>
        <dbReference type="SAM" id="MobiDB-lite"/>
    </source>
</evidence>
<organism evidence="2 3">
    <name type="scientific">Phascolomyces articulosus</name>
    <dbReference type="NCBI Taxonomy" id="60185"/>
    <lineage>
        <taxon>Eukaryota</taxon>
        <taxon>Fungi</taxon>
        <taxon>Fungi incertae sedis</taxon>
        <taxon>Mucoromycota</taxon>
        <taxon>Mucoromycotina</taxon>
        <taxon>Mucoromycetes</taxon>
        <taxon>Mucorales</taxon>
        <taxon>Lichtheimiaceae</taxon>
        <taxon>Phascolomyces</taxon>
    </lineage>
</organism>
<protein>
    <recommendedName>
        <fullName evidence="4">F-box domain-containing protein</fullName>
    </recommendedName>
</protein>
<dbReference type="Proteomes" id="UP001209540">
    <property type="component" value="Unassembled WGS sequence"/>
</dbReference>
<reference evidence="2" key="1">
    <citation type="journal article" date="2022" name="IScience">
        <title>Evolution of zygomycete secretomes and the origins of terrestrial fungal ecologies.</title>
        <authorList>
            <person name="Chang Y."/>
            <person name="Wang Y."/>
            <person name="Mondo S."/>
            <person name="Ahrendt S."/>
            <person name="Andreopoulos W."/>
            <person name="Barry K."/>
            <person name="Beard J."/>
            <person name="Benny G.L."/>
            <person name="Blankenship S."/>
            <person name="Bonito G."/>
            <person name="Cuomo C."/>
            <person name="Desiro A."/>
            <person name="Gervers K.A."/>
            <person name="Hundley H."/>
            <person name="Kuo A."/>
            <person name="LaButti K."/>
            <person name="Lang B.F."/>
            <person name="Lipzen A."/>
            <person name="O'Donnell K."/>
            <person name="Pangilinan J."/>
            <person name="Reynolds N."/>
            <person name="Sandor L."/>
            <person name="Smith M.E."/>
            <person name="Tsang A."/>
            <person name="Grigoriev I.V."/>
            <person name="Stajich J.E."/>
            <person name="Spatafora J.W."/>
        </authorList>
    </citation>
    <scope>NUCLEOTIDE SEQUENCE</scope>
    <source>
        <strain evidence="2">RSA 2281</strain>
    </source>
</reference>
<keyword evidence="3" id="KW-1185">Reference proteome</keyword>
<feature type="compositionally biased region" description="Acidic residues" evidence="1">
    <location>
        <begin position="432"/>
        <end position="452"/>
    </location>
</feature>
<dbReference type="PANTHER" id="PTHR38926">
    <property type="entry name" value="F-BOX DOMAIN CONTAINING PROTEIN, EXPRESSED"/>
    <property type="match status" value="1"/>
</dbReference>
<feature type="region of interest" description="Disordered" evidence="1">
    <location>
        <begin position="431"/>
        <end position="471"/>
    </location>
</feature>
<reference evidence="2" key="2">
    <citation type="submission" date="2023-02" db="EMBL/GenBank/DDBJ databases">
        <authorList>
            <consortium name="DOE Joint Genome Institute"/>
            <person name="Mondo S.J."/>
            <person name="Chang Y."/>
            <person name="Wang Y."/>
            <person name="Ahrendt S."/>
            <person name="Andreopoulos W."/>
            <person name="Barry K."/>
            <person name="Beard J."/>
            <person name="Benny G.L."/>
            <person name="Blankenship S."/>
            <person name="Bonito G."/>
            <person name="Cuomo C."/>
            <person name="Desiro A."/>
            <person name="Gervers K.A."/>
            <person name="Hundley H."/>
            <person name="Kuo A."/>
            <person name="LaButti K."/>
            <person name="Lang B.F."/>
            <person name="Lipzen A."/>
            <person name="O'Donnell K."/>
            <person name="Pangilinan J."/>
            <person name="Reynolds N."/>
            <person name="Sandor L."/>
            <person name="Smith M.W."/>
            <person name="Tsang A."/>
            <person name="Grigoriev I.V."/>
            <person name="Stajich J.E."/>
            <person name="Spatafora J.W."/>
        </authorList>
    </citation>
    <scope>NUCLEOTIDE SEQUENCE</scope>
    <source>
        <strain evidence="2">RSA 2281</strain>
    </source>
</reference>
<evidence type="ECO:0000313" key="3">
    <source>
        <dbReference type="Proteomes" id="UP001209540"/>
    </source>
</evidence>
<dbReference type="AlphaFoldDB" id="A0AAD5KLR0"/>
<dbReference type="Gene3D" id="3.80.10.10">
    <property type="entry name" value="Ribonuclease Inhibitor"/>
    <property type="match status" value="1"/>
</dbReference>
<dbReference type="Gene3D" id="1.20.1280.50">
    <property type="match status" value="1"/>
</dbReference>
<name>A0AAD5KLR0_9FUNG</name>
<feature type="compositionally biased region" description="Low complexity" evidence="1">
    <location>
        <begin position="455"/>
        <end position="471"/>
    </location>
</feature>
<comment type="caution">
    <text evidence="2">The sequence shown here is derived from an EMBL/GenBank/DDBJ whole genome shotgun (WGS) entry which is preliminary data.</text>
</comment>
<sequence length="800" mass="90344">MTLTIENLDQLVEDCSKHAYDSTLPDRLNQAAVMHREKLLESFHSNEQYHQGSIVILEDQSESATTLTTICTKKNTYTTLEEEIEGTLGKIQIAPNDVTNFLSVAKLYSCQGNSQEAIHICEQGLENTRNMASSSTTDLLLLQQQLDMMKAQSERRVDFLSQCPHEVGCNIINYLDSAAAIQGIDVSRAWRYKFLDHPHVWKEFTLDGTGKQRKITQLLGIKSKCMETLLIRGWPDKIKRHLTVSIKKNDFSNLRSLVITDTGDGNIDPGVNISQSMYNTMSCISNTLTRLDLVSQSAVSLSLGRILLACQHLKRLKLGIYSFDESFSDNQSLRIASGSDFSDFTTSSLTHLEIWATSPIAPRVIREIMRETVEFTPELRQLVVAYQAREHSDMEDMLQAIGNNCPKLKVLKTSLISRSSLDLYDGIFNVENQEDGDDEEETITTTAEEPDDGPSTTTRASTFRSSTAGTTTVTETITAPITKKPLQGIRHLDIHNLVTTEFLRTRLEASCHTLETLSLQLGVPGLARIFPEHWQTSLSIFTMYRLTTFRFSRLSLYVYPGLAAILYCFPALETLILEHSPVINDGGNDMTVENNRLLNAIIQLPNLKRIELDSMYTLDTMFFEQLMHHYHIASTTATSKCNLKILKITNCKGLSYKALLLIPRIASLEELSVRNPNHQGIGSNMFIEMFTNHLIYDSSRPRALSSLELVDMKFTRAAIQNMISLGKRKEILQKKLLLKYISGCTNEDTKLLKKELAPLYHDSDYSEFCILPEYIANTRRTFIFSEKKLTGLRCSGFLVQ</sequence>
<dbReference type="SUPFAM" id="SSF52047">
    <property type="entry name" value="RNI-like"/>
    <property type="match status" value="2"/>
</dbReference>
<dbReference type="InterPro" id="IPR032675">
    <property type="entry name" value="LRR_dom_sf"/>
</dbReference>
<evidence type="ECO:0008006" key="4">
    <source>
        <dbReference type="Google" id="ProtNLM"/>
    </source>
</evidence>
<dbReference type="SUPFAM" id="SSF81383">
    <property type="entry name" value="F-box domain"/>
    <property type="match status" value="1"/>
</dbReference>